<evidence type="ECO:0000256" key="6">
    <source>
        <dbReference type="ARBA" id="ARBA00023136"/>
    </source>
</evidence>
<dbReference type="PANTHER" id="PTHR32309:SF13">
    <property type="entry name" value="FERRIC ENTEROBACTIN TRANSPORT PROTEIN FEPE"/>
    <property type="match status" value="1"/>
</dbReference>
<dbReference type="PANTHER" id="PTHR32309">
    <property type="entry name" value="TYROSINE-PROTEIN KINASE"/>
    <property type="match status" value="1"/>
</dbReference>
<feature type="domain" description="Polysaccharide chain length determinant N-terminal" evidence="8">
    <location>
        <begin position="4"/>
        <end position="94"/>
    </location>
</feature>
<evidence type="ECO:0000256" key="2">
    <source>
        <dbReference type="ARBA" id="ARBA00006683"/>
    </source>
</evidence>
<dbReference type="InterPro" id="IPR003856">
    <property type="entry name" value="LPS_length_determ_N"/>
</dbReference>
<evidence type="ECO:0000256" key="5">
    <source>
        <dbReference type="ARBA" id="ARBA00022989"/>
    </source>
</evidence>
<evidence type="ECO:0000256" key="1">
    <source>
        <dbReference type="ARBA" id="ARBA00004651"/>
    </source>
</evidence>
<proteinExistence type="inferred from homology"/>
<evidence type="ECO:0000313" key="10">
    <source>
        <dbReference type="Proteomes" id="UP001156102"/>
    </source>
</evidence>
<reference evidence="9" key="1">
    <citation type="submission" date="2022-07" db="EMBL/GenBank/DDBJ databases">
        <authorList>
            <person name="Li W.-J."/>
            <person name="Deng Q.-Q."/>
        </authorList>
    </citation>
    <scope>NUCLEOTIDE SEQUENCE</scope>
    <source>
        <strain evidence="9">SYSU M60031</strain>
    </source>
</reference>
<keyword evidence="4 7" id="KW-0812">Transmembrane</keyword>
<evidence type="ECO:0000256" key="4">
    <source>
        <dbReference type="ARBA" id="ARBA00022692"/>
    </source>
</evidence>
<evidence type="ECO:0000256" key="7">
    <source>
        <dbReference type="SAM" id="Phobius"/>
    </source>
</evidence>
<feature type="transmembrane region" description="Helical" evidence="7">
    <location>
        <begin position="175"/>
        <end position="196"/>
    </location>
</feature>
<keyword evidence="3" id="KW-1003">Cell membrane</keyword>
<dbReference type="GO" id="GO:0004713">
    <property type="term" value="F:protein tyrosine kinase activity"/>
    <property type="evidence" value="ECO:0007669"/>
    <property type="project" value="TreeGrafter"/>
</dbReference>
<protein>
    <submittedName>
        <fullName evidence="9">Wzz/FepE/Etk N-terminal domain-containing protein</fullName>
    </submittedName>
</protein>
<feature type="transmembrane region" description="Helical" evidence="7">
    <location>
        <begin position="21"/>
        <end position="44"/>
    </location>
</feature>
<accession>A0AA41X7Q2</accession>
<organism evidence="9 10">
    <name type="scientific">Ectobacillus ponti</name>
    <dbReference type="NCBI Taxonomy" id="2961894"/>
    <lineage>
        <taxon>Bacteria</taxon>
        <taxon>Bacillati</taxon>
        <taxon>Bacillota</taxon>
        <taxon>Bacilli</taxon>
        <taxon>Bacillales</taxon>
        <taxon>Bacillaceae</taxon>
        <taxon>Ectobacillus</taxon>
    </lineage>
</organism>
<keyword evidence="6 7" id="KW-0472">Membrane</keyword>
<sequence>MEATINLKEMLQVLQKRWMMIVSITGLAVVLAAIVSFFIITPVYQASTQILVNQKQKTDSEQVQYNQVQTNLQLVNTYSVVITSPAILEEVIGQLDLNTTAEKLAKNISVTSEKQSQVISVSVLNTSPKKAEAIANTIAEVFKEQIKQIMNADNVTILAKSVPADTLSPVKPRPFLNTAIAAVVALMLSVGLAFLFEYFDTSVKREQDVEDILGLPVLGVVAQMDTVKGKAVTHTTRVRRKAVGS</sequence>
<dbReference type="EMBL" id="JANCLT010000002">
    <property type="protein sequence ID" value="MCP8967860.1"/>
    <property type="molecule type" value="Genomic_DNA"/>
</dbReference>
<keyword evidence="10" id="KW-1185">Reference proteome</keyword>
<keyword evidence="5 7" id="KW-1133">Transmembrane helix</keyword>
<dbReference type="Pfam" id="PF02706">
    <property type="entry name" value="Wzz"/>
    <property type="match status" value="1"/>
</dbReference>
<evidence type="ECO:0000313" key="9">
    <source>
        <dbReference type="EMBL" id="MCP8967860.1"/>
    </source>
</evidence>
<comment type="caution">
    <text evidence="9">The sequence shown here is derived from an EMBL/GenBank/DDBJ whole genome shotgun (WGS) entry which is preliminary data.</text>
</comment>
<comment type="subcellular location">
    <subcellularLocation>
        <location evidence="1">Cell membrane</location>
        <topology evidence="1">Multi-pass membrane protein</topology>
    </subcellularLocation>
</comment>
<dbReference type="GO" id="GO:0005886">
    <property type="term" value="C:plasma membrane"/>
    <property type="evidence" value="ECO:0007669"/>
    <property type="project" value="UniProtKB-SubCell"/>
</dbReference>
<dbReference type="RefSeq" id="WP_254757771.1">
    <property type="nucleotide sequence ID" value="NZ_JANCLT010000002.1"/>
</dbReference>
<dbReference type="AlphaFoldDB" id="A0AA41X7Q2"/>
<evidence type="ECO:0000259" key="8">
    <source>
        <dbReference type="Pfam" id="PF02706"/>
    </source>
</evidence>
<gene>
    <name evidence="9" type="ORF">NK662_04815</name>
</gene>
<name>A0AA41X7Q2_9BACI</name>
<dbReference type="Proteomes" id="UP001156102">
    <property type="component" value="Unassembled WGS sequence"/>
</dbReference>
<comment type="similarity">
    <text evidence="2">Belongs to the CpsC/CapA family.</text>
</comment>
<evidence type="ECO:0000256" key="3">
    <source>
        <dbReference type="ARBA" id="ARBA00022475"/>
    </source>
</evidence>
<dbReference type="InterPro" id="IPR050445">
    <property type="entry name" value="Bact_polysacc_biosynth/exp"/>
</dbReference>